<gene>
    <name evidence="7" type="ordered locus">Dtox_3536</name>
</gene>
<dbReference type="InterPro" id="IPR050553">
    <property type="entry name" value="Thioredoxin_ResA/DsbE_sf"/>
</dbReference>
<dbReference type="HOGENOM" id="CLU_042529_11_4_9"/>
<dbReference type="Pfam" id="PF08534">
    <property type="entry name" value="Redoxin"/>
    <property type="match status" value="1"/>
</dbReference>
<dbReference type="PANTHER" id="PTHR42852:SF6">
    <property type="entry name" value="THIOL:DISULFIDE INTERCHANGE PROTEIN DSBE"/>
    <property type="match status" value="1"/>
</dbReference>
<dbReference type="InterPro" id="IPR013740">
    <property type="entry name" value="Redoxin"/>
</dbReference>
<dbReference type="InterPro" id="IPR013766">
    <property type="entry name" value="Thioredoxin_domain"/>
</dbReference>
<evidence type="ECO:0000313" key="7">
    <source>
        <dbReference type="EMBL" id="ACV64252.1"/>
    </source>
</evidence>
<evidence type="ECO:0000313" key="8">
    <source>
        <dbReference type="Proteomes" id="UP000002217"/>
    </source>
</evidence>
<dbReference type="SUPFAM" id="SSF52833">
    <property type="entry name" value="Thioredoxin-like"/>
    <property type="match status" value="1"/>
</dbReference>
<keyword evidence="4" id="KW-1015">Disulfide bond</keyword>
<dbReference type="GO" id="GO:0017004">
    <property type="term" value="P:cytochrome complex assembly"/>
    <property type="evidence" value="ECO:0007669"/>
    <property type="project" value="UniProtKB-KW"/>
</dbReference>
<keyword evidence="8" id="KW-1185">Reference proteome</keyword>
<evidence type="ECO:0000256" key="1">
    <source>
        <dbReference type="ARBA" id="ARBA00004196"/>
    </source>
</evidence>
<comment type="subcellular location">
    <subcellularLocation>
        <location evidence="1">Cell envelope</location>
    </subcellularLocation>
</comment>
<dbReference type="eggNOG" id="COG0526">
    <property type="taxonomic scope" value="Bacteria"/>
</dbReference>
<dbReference type="GO" id="GO:0016491">
    <property type="term" value="F:oxidoreductase activity"/>
    <property type="evidence" value="ECO:0007669"/>
    <property type="project" value="InterPro"/>
</dbReference>
<keyword evidence="3" id="KW-0812">Transmembrane</keyword>
<dbReference type="RefSeq" id="WP_015758942.1">
    <property type="nucleotide sequence ID" value="NC_013216.1"/>
</dbReference>
<evidence type="ECO:0000259" key="6">
    <source>
        <dbReference type="PROSITE" id="PS51352"/>
    </source>
</evidence>
<dbReference type="InterPro" id="IPR036249">
    <property type="entry name" value="Thioredoxin-like_sf"/>
</dbReference>
<keyword evidence="5" id="KW-0676">Redox-active center</keyword>
<name>C8VVW5_DESAS</name>
<reference evidence="7 8" key="1">
    <citation type="journal article" date="2009" name="Stand. Genomic Sci.">
        <title>Complete genome sequence of Desulfotomaculum acetoxidans type strain (5575).</title>
        <authorList>
            <person name="Spring S."/>
            <person name="Lapidus A."/>
            <person name="Schroder M."/>
            <person name="Gleim D."/>
            <person name="Sims D."/>
            <person name="Meincke L."/>
            <person name="Glavina Del Rio T."/>
            <person name="Tice H."/>
            <person name="Copeland A."/>
            <person name="Cheng J.F."/>
            <person name="Lucas S."/>
            <person name="Chen F."/>
            <person name="Nolan M."/>
            <person name="Bruce D."/>
            <person name="Goodwin L."/>
            <person name="Pitluck S."/>
            <person name="Ivanova N."/>
            <person name="Mavromatis K."/>
            <person name="Mikhailova N."/>
            <person name="Pati A."/>
            <person name="Chen A."/>
            <person name="Palaniappan K."/>
            <person name="Land M."/>
            <person name="Hauser L."/>
            <person name="Chang Y.J."/>
            <person name="Jeffries C.D."/>
            <person name="Chain P."/>
            <person name="Saunders E."/>
            <person name="Brettin T."/>
            <person name="Detter J.C."/>
            <person name="Goker M."/>
            <person name="Bristow J."/>
            <person name="Eisen J.A."/>
            <person name="Markowitz V."/>
            <person name="Hugenholtz P."/>
            <person name="Kyrpides N.C."/>
            <person name="Klenk H.P."/>
            <person name="Han C."/>
        </authorList>
    </citation>
    <scope>NUCLEOTIDE SEQUENCE [LARGE SCALE GENOMIC DNA]</scope>
    <source>
        <strain evidence="8">ATCC 49208 / DSM 771 / VKM B-1644</strain>
    </source>
</reference>
<dbReference type="Gene3D" id="3.40.30.10">
    <property type="entry name" value="Glutaredoxin"/>
    <property type="match status" value="1"/>
</dbReference>
<proteinExistence type="predicted"/>
<evidence type="ECO:0000256" key="2">
    <source>
        <dbReference type="ARBA" id="ARBA00022748"/>
    </source>
</evidence>
<dbReference type="OrthoDB" id="9809733at2"/>
<dbReference type="KEGG" id="dae:Dtox_3536"/>
<dbReference type="GO" id="GO:0030313">
    <property type="term" value="C:cell envelope"/>
    <property type="evidence" value="ECO:0007669"/>
    <property type="project" value="UniProtKB-SubCell"/>
</dbReference>
<feature type="domain" description="Thioredoxin" evidence="6">
    <location>
        <begin position="50"/>
        <end position="186"/>
    </location>
</feature>
<dbReference type="PROSITE" id="PS51352">
    <property type="entry name" value="THIOREDOXIN_2"/>
    <property type="match status" value="1"/>
</dbReference>
<protein>
    <submittedName>
        <fullName evidence="7">Alkyl hydroperoxide reductase/ Thiol specific antioxidant/ Mal allergen</fullName>
    </submittedName>
</protein>
<organism evidence="7 8">
    <name type="scientific">Desulfofarcimen acetoxidans (strain ATCC 49208 / DSM 771 / KCTC 5769 / VKM B-1644 / 5575)</name>
    <name type="common">Desulfotomaculum acetoxidans</name>
    <dbReference type="NCBI Taxonomy" id="485916"/>
    <lineage>
        <taxon>Bacteria</taxon>
        <taxon>Bacillati</taxon>
        <taxon>Bacillota</taxon>
        <taxon>Clostridia</taxon>
        <taxon>Eubacteriales</taxon>
        <taxon>Peptococcaceae</taxon>
        <taxon>Desulfofarcimen</taxon>
    </lineage>
</organism>
<dbReference type="Proteomes" id="UP000002217">
    <property type="component" value="Chromosome"/>
</dbReference>
<evidence type="ECO:0000256" key="4">
    <source>
        <dbReference type="ARBA" id="ARBA00023157"/>
    </source>
</evidence>
<sequence>MNPKIITIVIVFLLLALGFGLTHQTANESEIPGIAGDVSITAPSGVKEKLSPGQPPSFFITRDKKTTTLSSLKGKYIFINFWNTWCSPCKGEMPDLNRLYLDYSKKNVEFIFINIAAQEKKISDVPAFLKQNNLQIPVYLDKNAEVAATYGINAIPTTIIINPEEKVIYAAEGPISYEQASQLFKQ</sequence>
<keyword evidence="2" id="KW-0201">Cytochrome c-type biogenesis</keyword>
<keyword evidence="3" id="KW-0735">Signal-anchor</keyword>
<accession>C8VVW5</accession>
<dbReference type="EMBL" id="CP001720">
    <property type="protein sequence ID" value="ACV64252.1"/>
    <property type="molecule type" value="Genomic_DNA"/>
</dbReference>
<dbReference type="CDD" id="cd02966">
    <property type="entry name" value="TlpA_like_family"/>
    <property type="match status" value="1"/>
</dbReference>
<evidence type="ECO:0000256" key="5">
    <source>
        <dbReference type="ARBA" id="ARBA00023284"/>
    </source>
</evidence>
<dbReference type="PANTHER" id="PTHR42852">
    <property type="entry name" value="THIOL:DISULFIDE INTERCHANGE PROTEIN DSBE"/>
    <property type="match status" value="1"/>
</dbReference>
<evidence type="ECO:0000256" key="3">
    <source>
        <dbReference type="ARBA" id="ARBA00022968"/>
    </source>
</evidence>
<dbReference type="AlphaFoldDB" id="C8VVW5"/>
<dbReference type="STRING" id="485916.Dtox_3536"/>